<evidence type="ECO:0000313" key="2">
    <source>
        <dbReference type="Proteomes" id="UP000070444"/>
    </source>
</evidence>
<protein>
    <recommendedName>
        <fullName evidence="3">F-box domain-containing protein</fullName>
    </recommendedName>
</protein>
<dbReference type="EMBL" id="KQ965175">
    <property type="protein sequence ID" value="KXN64787.1"/>
    <property type="molecule type" value="Genomic_DNA"/>
</dbReference>
<gene>
    <name evidence="1" type="ORF">CONCODRAFT_13926</name>
</gene>
<accession>A0A137NPW8</accession>
<dbReference type="Proteomes" id="UP000070444">
    <property type="component" value="Unassembled WGS sequence"/>
</dbReference>
<reference evidence="1 2" key="1">
    <citation type="journal article" date="2015" name="Genome Biol. Evol.">
        <title>Phylogenomic analyses indicate that early fungi evolved digesting cell walls of algal ancestors of land plants.</title>
        <authorList>
            <person name="Chang Y."/>
            <person name="Wang S."/>
            <person name="Sekimoto S."/>
            <person name="Aerts A.L."/>
            <person name="Choi C."/>
            <person name="Clum A."/>
            <person name="LaButti K.M."/>
            <person name="Lindquist E.A."/>
            <person name="Yee Ngan C."/>
            <person name="Ohm R.A."/>
            <person name="Salamov A.A."/>
            <person name="Grigoriev I.V."/>
            <person name="Spatafora J.W."/>
            <person name="Berbee M.L."/>
        </authorList>
    </citation>
    <scope>NUCLEOTIDE SEQUENCE [LARGE SCALE GENOMIC DNA]</scope>
    <source>
        <strain evidence="1 2">NRRL 28638</strain>
    </source>
</reference>
<name>A0A137NPW8_CONC2</name>
<evidence type="ECO:0000313" key="1">
    <source>
        <dbReference type="EMBL" id="KXN64787.1"/>
    </source>
</evidence>
<dbReference type="AlphaFoldDB" id="A0A137NPW8"/>
<sequence>MKTNNKEDSVDWNNIFILDEFSTYIRSCDINDFSLLSRFIRNKLKPKLFHKTTISIEHIVCIYDVKIKCDKEIVDILHHFESLKEHSFLYDGEEWEEMLQNISDFLVLKQLVQEELKGIGNFIRNFSVKQLYSSFYFICPLLLDLTSLTRLHLYACTFPLLTMLRIGEHMKNLKILSLHTVRFVGLIKQELSPEDSYLPPNLEDLSIIYCRVYRVHSVPNILSLRQNCKGYNCNDIDRSQAIKIPSLKKLTLIFGAYIEIIDKLLKSNLQVKELATRCYNMTQEVYDLVSICNRLTDLTITCLESFPYISEYKNLIFPKFNYIKNLKLCFFAANGTDVNHSQCITKHFTSLTHLTLFIGIYGLKNFRLNEFLRVNLQFNNTIDKLTLENRYYEYFKEKDYFEYSELRLDFSNFTNIKCLIIDIDIIPLSNIDFDNTPEKLKIIKIGTLFQSLHRKFIEENPNKLKKWKINFKGIFTYFTR</sequence>
<organism evidence="1 2">
    <name type="scientific">Conidiobolus coronatus (strain ATCC 28846 / CBS 209.66 / NRRL 28638)</name>
    <name type="common">Delacroixia coronata</name>
    <dbReference type="NCBI Taxonomy" id="796925"/>
    <lineage>
        <taxon>Eukaryota</taxon>
        <taxon>Fungi</taxon>
        <taxon>Fungi incertae sedis</taxon>
        <taxon>Zoopagomycota</taxon>
        <taxon>Entomophthoromycotina</taxon>
        <taxon>Entomophthoromycetes</taxon>
        <taxon>Entomophthorales</taxon>
        <taxon>Ancylistaceae</taxon>
        <taxon>Conidiobolus</taxon>
    </lineage>
</organism>
<proteinExistence type="predicted"/>
<dbReference type="SUPFAM" id="SSF52047">
    <property type="entry name" value="RNI-like"/>
    <property type="match status" value="1"/>
</dbReference>
<keyword evidence="2" id="KW-1185">Reference proteome</keyword>
<evidence type="ECO:0008006" key="3">
    <source>
        <dbReference type="Google" id="ProtNLM"/>
    </source>
</evidence>